<name>A0A7X6KUM1_9CELL</name>
<keyword evidence="1" id="KW-1133">Transmembrane helix</keyword>
<dbReference type="Pfam" id="PF13559">
    <property type="entry name" value="DUF4129"/>
    <property type="match status" value="1"/>
</dbReference>
<dbReference type="EMBL" id="JAAXOX010000003">
    <property type="protein sequence ID" value="NKY22559.1"/>
    <property type="molecule type" value="Genomic_DNA"/>
</dbReference>
<sequence>MRLDVPVVPDADQARQWLERELADPVYQERESLLQRFWDWLSDLFGSVPVGGAGGPWWLLLILLLVALIALVAFWVAGPVRRGGPRAQRSARVLADDDIRDAEDLRAAANAAAAAGDWATAVAERFRALVRALEDRAVLDERPGRTAREAAQAAALRLPEHAEGLYRASELFDGVVYGHHDARPEDDAALRELDRAVDRARVSLR</sequence>
<protein>
    <submittedName>
        <fullName evidence="3">DUF4129 domain-containing protein</fullName>
    </submittedName>
</protein>
<dbReference type="InterPro" id="IPR025403">
    <property type="entry name" value="TgpA-like_C"/>
</dbReference>
<accession>A0A7X6KUM1</accession>
<evidence type="ECO:0000259" key="2">
    <source>
        <dbReference type="Pfam" id="PF13559"/>
    </source>
</evidence>
<reference evidence="3 4" key="1">
    <citation type="submission" date="2020-04" db="EMBL/GenBank/DDBJ databases">
        <title>MicrobeNet Type strains.</title>
        <authorList>
            <person name="Nicholson A.C."/>
        </authorList>
    </citation>
    <scope>NUCLEOTIDE SEQUENCE [LARGE SCALE GENOMIC DNA]</scope>
    <source>
        <strain evidence="3 4">ATCC BAA-788</strain>
    </source>
</reference>
<feature type="domain" description="Protein-glutamine gamma-glutamyltransferase-like C-terminal" evidence="2">
    <location>
        <begin position="125"/>
        <end position="195"/>
    </location>
</feature>
<keyword evidence="1" id="KW-0812">Transmembrane</keyword>
<feature type="transmembrane region" description="Helical" evidence="1">
    <location>
        <begin position="57"/>
        <end position="77"/>
    </location>
</feature>
<evidence type="ECO:0000256" key="1">
    <source>
        <dbReference type="SAM" id="Phobius"/>
    </source>
</evidence>
<organism evidence="3 4">
    <name type="scientific">Cellulomonas denverensis</name>
    <dbReference type="NCBI Taxonomy" id="264297"/>
    <lineage>
        <taxon>Bacteria</taxon>
        <taxon>Bacillati</taxon>
        <taxon>Actinomycetota</taxon>
        <taxon>Actinomycetes</taxon>
        <taxon>Micrococcales</taxon>
        <taxon>Cellulomonadaceae</taxon>
        <taxon>Cellulomonas</taxon>
    </lineage>
</organism>
<dbReference type="Proteomes" id="UP000581206">
    <property type="component" value="Unassembled WGS sequence"/>
</dbReference>
<gene>
    <name evidence="3" type="ORF">HGA03_07740</name>
</gene>
<proteinExistence type="predicted"/>
<keyword evidence="1" id="KW-0472">Membrane</keyword>
<dbReference type="AlphaFoldDB" id="A0A7X6KUM1"/>
<dbReference type="RefSeq" id="WP_168629682.1">
    <property type="nucleotide sequence ID" value="NZ_BONL01000004.1"/>
</dbReference>
<keyword evidence="4" id="KW-1185">Reference proteome</keyword>
<comment type="caution">
    <text evidence="3">The sequence shown here is derived from an EMBL/GenBank/DDBJ whole genome shotgun (WGS) entry which is preliminary data.</text>
</comment>
<evidence type="ECO:0000313" key="4">
    <source>
        <dbReference type="Proteomes" id="UP000581206"/>
    </source>
</evidence>
<evidence type="ECO:0000313" key="3">
    <source>
        <dbReference type="EMBL" id="NKY22559.1"/>
    </source>
</evidence>